<sequence length="758" mass="86213">MSYQYDYNELFDFNETDNFLNNLSSSISSISPESLDDKNDYMNNLDFDYQPKNSGVQMNQVQMNFTDSIDSDNKINMSNSLNNSLNTSMSMNDVFDSQGSISSQNDVTPVSQPSTETSPEIKEELDDSLLNSRSTTINPKKGGNKKKDKTSHNMIEKKYRTNINSKILLLRDAVPSLRIASGKSSMKVEDLEGLSPASKLNKASVLTKATEYIKHLENKNELLSQQIMNLQRVIQQGNMNQSQSIQMQIQQPPRQQYPIQNQPMSQSSSSNYEFDMYNYPLDVQVEQQPTSGPNKYLLGGMAAVMGTSMFTGPDEIRGLSAIPLPIIKPLISLLSNPITNNLWYVLKIILIVGCIGNLLLPQLFNNGPKETIKTGSIKNLVMVNLGLRLPQSIDNKVKHQIISRLSGKSPTSPNTLFQDFVYLSSLESNFENVYLWLLLTSIIIAKYPIMKNLLSMSINMRYSLILNLQHPEDKHLNNLSQLVKVDGLVMFKSNVISRLTNLINRKPINEGIVDDSNYLKFIEVYQNFKHQDGDFYELIFNWRIIDILNDLILVYLDNNFELNNKLSKDIKLIENLIEKTNSKSGKNFLQQFKVIIDSKKVGDLIKSVNEKINSKVEEISIELNGIDLTDDESWSSEETEIEEVEEKSSLKKIDPKFLSSLNVISPEEFIIITSSIIINNQQTKFLKYLQHKLPLSLISFTMLFKLVDTLNEDDLQIDIILNNLKDWVKNNNLINDDLKIKLNENLIKKGMVVNGSED</sequence>
<accession>A0ACA9Y8Z0</accession>
<evidence type="ECO:0000313" key="2">
    <source>
        <dbReference type="Proteomes" id="UP001152531"/>
    </source>
</evidence>
<comment type="caution">
    <text evidence="1">The sequence shown here is derived from an EMBL/GenBank/DDBJ whole genome shotgun (WGS) entry which is preliminary data.</text>
</comment>
<dbReference type="EMBL" id="CALSDN010000006">
    <property type="protein sequence ID" value="CAH6721368.1"/>
    <property type="molecule type" value="Genomic_DNA"/>
</dbReference>
<protein>
    <submittedName>
        <fullName evidence="1">Transcription factor Cph2p</fullName>
    </submittedName>
</protein>
<organism evidence="1 2">
    <name type="scientific">[Candida] jaroonii</name>
    <dbReference type="NCBI Taxonomy" id="467808"/>
    <lineage>
        <taxon>Eukaryota</taxon>
        <taxon>Fungi</taxon>
        <taxon>Dikarya</taxon>
        <taxon>Ascomycota</taxon>
        <taxon>Saccharomycotina</taxon>
        <taxon>Pichiomycetes</taxon>
        <taxon>Debaryomycetaceae</taxon>
        <taxon>Yamadazyma</taxon>
    </lineage>
</organism>
<keyword evidence="2" id="KW-1185">Reference proteome</keyword>
<reference evidence="1" key="1">
    <citation type="submission" date="2022-06" db="EMBL/GenBank/DDBJ databases">
        <authorList>
            <person name="Legras J.-L."/>
            <person name="Devillers H."/>
            <person name="Grondin C."/>
        </authorList>
    </citation>
    <scope>NUCLEOTIDE SEQUENCE</scope>
    <source>
        <strain evidence="1">CLIB 1444</strain>
    </source>
</reference>
<name>A0ACA9Y8Z0_9ASCO</name>
<dbReference type="Proteomes" id="UP001152531">
    <property type="component" value="Unassembled WGS sequence"/>
</dbReference>
<proteinExistence type="predicted"/>
<gene>
    <name evidence="1" type="ORF">CLIB1444_06S00562</name>
</gene>
<evidence type="ECO:0000313" key="1">
    <source>
        <dbReference type="EMBL" id="CAH6721368.1"/>
    </source>
</evidence>